<name>A0A1F6MWB6_9BACT</name>
<evidence type="ECO:0000256" key="1">
    <source>
        <dbReference type="PROSITE-ProRule" id="PRU00409"/>
    </source>
</evidence>
<keyword evidence="1" id="KW-0547">Nucleotide-binding</keyword>
<protein>
    <recommendedName>
        <fullName evidence="2">ATP-grasp domain-containing protein</fullName>
    </recommendedName>
</protein>
<sequence>MSQPCLSKKNCQACGNNPTPHFPAWLAETAQVFLNPLDRIIIRGWVYSLLSRLAHKFFIGSIYVLKLFGVAKPNANITRVVCERGKVFWQEAIRRGILMGNFIVCGRSVDVYQAVVRNKRIYFNGLPRPIRTDSGSELWLDDKELLKKKLQQADLPVARGGSFSRWDKILEMFRQLDKPVIIKPRLGSRGRHTTTNVFTVEELKQAFKIAKQLCHWVIMEEHLEGSVYRATLINGKLAGLLRGDPPRVVGDGVHTIAELIDIKNKTRHHLVSEVIIDNQHLSFLSRRGWALNSVPTGGEIIDLLEKIGVSYGGFRAEVIKETHPEIKNVMEQAAAVVDDPLVGFDFIIKDVTIPPQGQKWGIIECNGTPFIDLHHEPLAGEPSNVARELWNYVEENVERF</sequence>
<dbReference type="GO" id="GO:0005524">
    <property type="term" value="F:ATP binding"/>
    <property type="evidence" value="ECO:0007669"/>
    <property type="project" value="UniProtKB-UniRule"/>
</dbReference>
<dbReference type="InterPro" id="IPR013815">
    <property type="entry name" value="ATP_grasp_subdomain_1"/>
</dbReference>
<organism evidence="3 4">
    <name type="scientific">Candidatus Magasanikbacteria bacterium RIFCSPLOWO2_12_FULL_43_12</name>
    <dbReference type="NCBI Taxonomy" id="1798692"/>
    <lineage>
        <taxon>Bacteria</taxon>
        <taxon>Candidatus Magasanikiibacteriota</taxon>
    </lineage>
</organism>
<dbReference type="Gene3D" id="3.30.470.20">
    <property type="entry name" value="ATP-grasp fold, B domain"/>
    <property type="match status" value="1"/>
</dbReference>
<dbReference type="GO" id="GO:0046872">
    <property type="term" value="F:metal ion binding"/>
    <property type="evidence" value="ECO:0007669"/>
    <property type="project" value="InterPro"/>
</dbReference>
<proteinExistence type="predicted"/>
<dbReference type="InterPro" id="IPR011761">
    <property type="entry name" value="ATP-grasp"/>
</dbReference>
<dbReference type="EMBL" id="MFQN01000003">
    <property type="protein sequence ID" value="OGH75723.1"/>
    <property type="molecule type" value="Genomic_DNA"/>
</dbReference>
<reference evidence="3 4" key="1">
    <citation type="journal article" date="2016" name="Nat. Commun.">
        <title>Thousands of microbial genomes shed light on interconnected biogeochemical processes in an aquifer system.</title>
        <authorList>
            <person name="Anantharaman K."/>
            <person name="Brown C.T."/>
            <person name="Hug L.A."/>
            <person name="Sharon I."/>
            <person name="Castelle C.J."/>
            <person name="Probst A.J."/>
            <person name="Thomas B.C."/>
            <person name="Singh A."/>
            <person name="Wilkins M.J."/>
            <person name="Karaoz U."/>
            <person name="Brodie E.L."/>
            <person name="Williams K.H."/>
            <person name="Hubbard S.S."/>
            <person name="Banfield J.F."/>
        </authorList>
    </citation>
    <scope>NUCLEOTIDE SEQUENCE [LARGE SCALE GENOMIC DNA]</scope>
</reference>
<dbReference type="STRING" id="1798692.A3G00_03195"/>
<comment type="caution">
    <text evidence="3">The sequence shown here is derived from an EMBL/GenBank/DDBJ whole genome shotgun (WGS) entry which is preliminary data.</text>
</comment>
<dbReference type="PROSITE" id="PS50975">
    <property type="entry name" value="ATP_GRASP"/>
    <property type="match status" value="1"/>
</dbReference>
<dbReference type="AlphaFoldDB" id="A0A1F6MWB6"/>
<accession>A0A1F6MWB6</accession>
<keyword evidence="1" id="KW-0067">ATP-binding</keyword>
<evidence type="ECO:0000259" key="2">
    <source>
        <dbReference type="PROSITE" id="PS50975"/>
    </source>
</evidence>
<evidence type="ECO:0000313" key="4">
    <source>
        <dbReference type="Proteomes" id="UP000178347"/>
    </source>
</evidence>
<feature type="domain" description="ATP-grasp" evidence="2">
    <location>
        <begin position="147"/>
        <end position="394"/>
    </location>
</feature>
<gene>
    <name evidence="3" type="ORF">A3G00_03195</name>
</gene>
<evidence type="ECO:0000313" key="3">
    <source>
        <dbReference type="EMBL" id="OGH75723.1"/>
    </source>
</evidence>
<dbReference type="Proteomes" id="UP000178347">
    <property type="component" value="Unassembled WGS sequence"/>
</dbReference>
<dbReference type="Gene3D" id="3.30.1490.20">
    <property type="entry name" value="ATP-grasp fold, A domain"/>
    <property type="match status" value="1"/>
</dbReference>
<dbReference type="SUPFAM" id="SSF56059">
    <property type="entry name" value="Glutathione synthetase ATP-binding domain-like"/>
    <property type="match status" value="1"/>
</dbReference>